<keyword evidence="6" id="KW-1185">Reference proteome</keyword>
<dbReference type="PROSITE" id="PS50404">
    <property type="entry name" value="GST_NTER"/>
    <property type="match status" value="1"/>
</dbReference>
<proteinExistence type="inferred from homology"/>
<dbReference type="Pfam" id="PF02798">
    <property type="entry name" value="GST_N"/>
    <property type="match status" value="1"/>
</dbReference>
<comment type="similarity">
    <text evidence="1 2">Belongs to the GST superfamily.</text>
</comment>
<keyword evidence="5" id="KW-0808">Transferase</keyword>
<dbReference type="GO" id="GO:0016740">
    <property type="term" value="F:transferase activity"/>
    <property type="evidence" value="ECO:0007669"/>
    <property type="project" value="UniProtKB-KW"/>
</dbReference>
<dbReference type="GeneID" id="28757922"/>
<dbReference type="InterPro" id="IPR036249">
    <property type="entry name" value="Thioredoxin-like_sf"/>
</dbReference>
<dbReference type="InterPro" id="IPR036282">
    <property type="entry name" value="Glutathione-S-Trfase_C_sf"/>
</dbReference>
<evidence type="ECO:0000313" key="6">
    <source>
        <dbReference type="Proteomes" id="UP000077069"/>
    </source>
</evidence>
<evidence type="ECO:0000259" key="4">
    <source>
        <dbReference type="PROSITE" id="PS50405"/>
    </source>
</evidence>
<dbReference type="SUPFAM" id="SSF52833">
    <property type="entry name" value="Thioredoxin-like"/>
    <property type="match status" value="1"/>
</dbReference>
<dbReference type="SFLD" id="SFLDS00019">
    <property type="entry name" value="Glutathione_Transferase_(cytos"/>
    <property type="match status" value="1"/>
</dbReference>
<dbReference type="STRING" id="1460663.A0A177CFX4"/>
<dbReference type="OrthoDB" id="422574at2759"/>
<evidence type="ECO:0000313" key="5">
    <source>
        <dbReference type="EMBL" id="OAG05708.1"/>
    </source>
</evidence>
<dbReference type="InterPro" id="IPR040079">
    <property type="entry name" value="Glutathione_S-Trfase"/>
</dbReference>
<organism evidence="5 6">
    <name type="scientific">Paraphaeosphaeria sporulosa</name>
    <dbReference type="NCBI Taxonomy" id="1460663"/>
    <lineage>
        <taxon>Eukaryota</taxon>
        <taxon>Fungi</taxon>
        <taxon>Dikarya</taxon>
        <taxon>Ascomycota</taxon>
        <taxon>Pezizomycotina</taxon>
        <taxon>Dothideomycetes</taxon>
        <taxon>Pleosporomycetidae</taxon>
        <taxon>Pleosporales</taxon>
        <taxon>Massarineae</taxon>
        <taxon>Didymosphaeriaceae</taxon>
        <taxon>Paraphaeosphaeria</taxon>
    </lineage>
</organism>
<name>A0A177CFX4_9PLEO</name>
<dbReference type="Gene3D" id="1.20.1050.130">
    <property type="match status" value="1"/>
</dbReference>
<dbReference type="RefSeq" id="XP_018036073.1">
    <property type="nucleotide sequence ID" value="XM_018174436.1"/>
</dbReference>
<dbReference type="Proteomes" id="UP000077069">
    <property type="component" value="Unassembled WGS sequence"/>
</dbReference>
<dbReference type="CDD" id="cd03048">
    <property type="entry name" value="GST_N_Ure2p_like"/>
    <property type="match status" value="1"/>
</dbReference>
<dbReference type="PANTHER" id="PTHR44051:SF23">
    <property type="entry name" value="GLUTATHIONE S-TRANSFERASE-LIKE PROTEIN TPCF"/>
    <property type="match status" value="1"/>
</dbReference>
<dbReference type="InterPro" id="IPR010987">
    <property type="entry name" value="Glutathione-S-Trfase_C-like"/>
</dbReference>
<evidence type="ECO:0000256" key="1">
    <source>
        <dbReference type="ARBA" id="ARBA00007409"/>
    </source>
</evidence>
<dbReference type="InterPro" id="IPR004046">
    <property type="entry name" value="GST_C"/>
</dbReference>
<feature type="domain" description="GST C-terminal" evidence="4">
    <location>
        <begin position="92"/>
        <end position="236"/>
    </location>
</feature>
<dbReference type="InterPro" id="IPR004045">
    <property type="entry name" value="Glutathione_S-Trfase_N"/>
</dbReference>
<sequence length="238" mass="27202">MSLRPIHLWGKLSGPNPVKVRMILQELAIPFSDDPIDDSGIKQPEYLAINPNGRLPTIYDPNFDITLWESGAIVEYLVEKYDTERKISFEPGSKEAYHTKQWLHFQATGQGPYYGQLVWFNFFHSERLPSAVQRYAAEVKRVTGVLEGHLKKQAELFPGGDGPWLVGGKFSYADLAWVPWQVEMMLIAEKADLIVVGFDVEEFAVVKAWIERMRCREAIGGTAQQFWDRLAGRLPFEK</sequence>
<dbReference type="EMBL" id="KV441552">
    <property type="protein sequence ID" value="OAG05708.1"/>
    <property type="molecule type" value="Genomic_DNA"/>
</dbReference>
<evidence type="ECO:0000256" key="2">
    <source>
        <dbReference type="RuleBase" id="RU003494"/>
    </source>
</evidence>
<dbReference type="PANTHER" id="PTHR44051">
    <property type="entry name" value="GLUTATHIONE S-TRANSFERASE-RELATED"/>
    <property type="match status" value="1"/>
</dbReference>
<protein>
    <submittedName>
        <fullName evidence="5">Glutathione S-transferase</fullName>
    </submittedName>
</protein>
<accession>A0A177CFX4</accession>
<dbReference type="SUPFAM" id="SSF47616">
    <property type="entry name" value="GST C-terminal domain-like"/>
    <property type="match status" value="1"/>
</dbReference>
<feature type="domain" description="GST N-terminal" evidence="3">
    <location>
        <begin position="4"/>
        <end position="85"/>
    </location>
</feature>
<gene>
    <name evidence="5" type="ORF">CC84DRAFT_1092140</name>
</gene>
<dbReference type="SFLD" id="SFLDG00358">
    <property type="entry name" value="Main_(cytGST)"/>
    <property type="match status" value="1"/>
</dbReference>
<dbReference type="PROSITE" id="PS50405">
    <property type="entry name" value="GST_CTER"/>
    <property type="match status" value="1"/>
</dbReference>
<dbReference type="AlphaFoldDB" id="A0A177CFX4"/>
<evidence type="ECO:0000259" key="3">
    <source>
        <dbReference type="PROSITE" id="PS50404"/>
    </source>
</evidence>
<dbReference type="Pfam" id="PF00043">
    <property type="entry name" value="GST_C"/>
    <property type="match status" value="1"/>
</dbReference>
<dbReference type="InParanoid" id="A0A177CFX4"/>
<reference evidence="5 6" key="1">
    <citation type="submission" date="2016-05" db="EMBL/GenBank/DDBJ databases">
        <title>Comparative analysis of secretome profiles of manganese(II)-oxidizing ascomycete fungi.</title>
        <authorList>
            <consortium name="DOE Joint Genome Institute"/>
            <person name="Zeiner C.A."/>
            <person name="Purvine S.O."/>
            <person name="Zink E.M."/>
            <person name="Wu S."/>
            <person name="Pasa-Tolic L."/>
            <person name="Chaput D.L."/>
            <person name="Haridas S."/>
            <person name="Grigoriev I.V."/>
            <person name="Santelli C.M."/>
            <person name="Hansel C.M."/>
        </authorList>
    </citation>
    <scope>NUCLEOTIDE SEQUENCE [LARGE SCALE GENOMIC DNA]</scope>
    <source>
        <strain evidence="5 6">AP3s5-JAC2a</strain>
    </source>
</reference>